<evidence type="ECO:0000256" key="4">
    <source>
        <dbReference type="SAM" id="MobiDB-lite"/>
    </source>
</evidence>
<dbReference type="GO" id="GO:0003712">
    <property type="term" value="F:transcription coregulator activity"/>
    <property type="evidence" value="ECO:0007669"/>
    <property type="project" value="TreeGrafter"/>
</dbReference>
<feature type="compositionally biased region" description="Polar residues" evidence="4">
    <location>
        <begin position="81"/>
        <end position="90"/>
    </location>
</feature>
<dbReference type="GO" id="GO:0005634">
    <property type="term" value="C:nucleus"/>
    <property type="evidence" value="ECO:0007669"/>
    <property type="project" value="TreeGrafter"/>
</dbReference>
<dbReference type="AlphaFoldDB" id="A0A6V7NLQ1"/>
<keyword evidence="3" id="KW-0539">Nucleus</keyword>
<evidence type="ECO:0000256" key="3">
    <source>
        <dbReference type="ARBA" id="ARBA00023242"/>
    </source>
</evidence>
<protein>
    <submittedName>
        <fullName evidence="5">Uncharacterized protein</fullName>
    </submittedName>
</protein>
<dbReference type="InterPro" id="IPR052435">
    <property type="entry name" value="YY1-Transcr_Regul"/>
</dbReference>
<reference evidence="5" key="1">
    <citation type="submission" date="2020-07" db="EMBL/GenBank/DDBJ databases">
        <authorList>
            <person name="Lin J."/>
        </authorList>
    </citation>
    <scope>NUCLEOTIDE SEQUENCE</scope>
</reference>
<name>A0A6V7NLQ1_ANACO</name>
<feature type="compositionally biased region" description="Acidic residues" evidence="4">
    <location>
        <begin position="37"/>
        <end position="47"/>
    </location>
</feature>
<dbReference type="PANTHER" id="PTHR16088">
    <property type="entry name" value="YY1 ASSOCIATED PROTEIN-RELATED"/>
    <property type="match status" value="1"/>
</dbReference>
<feature type="compositionally biased region" description="Polar residues" evidence="4">
    <location>
        <begin position="58"/>
        <end position="71"/>
    </location>
</feature>
<dbReference type="EMBL" id="LR862139">
    <property type="protein sequence ID" value="CAD1819468.1"/>
    <property type="molecule type" value="Genomic_DNA"/>
</dbReference>
<feature type="region of interest" description="Disordered" evidence="4">
    <location>
        <begin position="1"/>
        <end position="90"/>
    </location>
</feature>
<evidence type="ECO:0000313" key="5">
    <source>
        <dbReference type="EMBL" id="CAD1819468.1"/>
    </source>
</evidence>
<evidence type="ECO:0000256" key="1">
    <source>
        <dbReference type="ARBA" id="ARBA00023015"/>
    </source>
</evidence>
<sequence length="242" mass="27027">MSELAAAVKGESWHSDHQRIALSPSNLSSGNPVNMEVGDDDEEEDLDFNPFLREETPSDASSSLTSENEGASASVDKIMGSSDQQDVNTASRPIDETQHCSLIIGKEDENTLMHNRLATDDDCGKEPVQENQGTNCTQQEENLTVCGKSQNPTISIDDEDAIFKRTRARVSLANYTLEELETFLQESDDDGDLQNIDEEEEYRKFLAAVLLDGGDDKHNGQGMIIWMKMRMMLTLKLKLRRH</sequence>
<gene>
    <name evidence="5" type="ORF">CB5_LOCUS2679</name>
</gene>
<keyword evidence="1" id="KW-0805">Transcription regulation</keyword>
<organism evidence="5">
    <name type="scientific">Ananas comosus var. bracteatus</name>
    <name type="common">red pineapple</name>
    <dbReference type="NCBI Taxonomy" id="296719"/>
    <lineage>
        <taxon>Eukaryota</taxon>
        <taxon>Viridiplantae</taxon>
        <taxon>Streptophyta</taxon>
        <taxon>Embryophyta</taxon>
        <taxon>Tracheophyta</taxon>
        <taxon>Spermatophyta</taxon>
        <taxon>Magnoliopsida</taxon>
        <taxon>Liliopsida</taxon>
        <taxon>Poales</taxon>
        <taxon>Bromeliaceae</taxon>
        <taxon>Bromelioideae</taxon>
        <taxon>Ananas</taxon>
    </lineage>
</organism>
<accession>A0A6V7NLQ1</accession>
<dbReference type="PANTHER" id="PTHR16088:SF3">
    <property type="entry name" value="GON-4-LIKE PROTEIN"/>
    <property type="match status" value="1"/>
</dbReference>
<evidence type="ECO:0000256" key="2">
    <source>
        <dbReference type="ARBA" id="ARBA00023163"/>
    </source>
</evidence>
<dbReference type="GO" id="GO:0006355">
    <property type="term" value="P:regulation of DNA-templated transcription"/>
    <property type="evidence" value="ECO:0007669"/>
    <property type="project" value="TreeGrafter"/>
</dbReference>
<keyword evidence="2" id="KW-0804">Transcription</keyword>
<proteinExistence type="predicted"/>
<feature type="compositionally biased region" description="Polar residues" evidence="4">
    <location>
        <begin position="23"/>
        <end position="32"/>
    </location>
</feature>